<sequence length="203" mass="22228">MKTQTLQRIPAPRPRMPDEGRLAQGWLLAYLASVVGVTFVHEPAWLAAALAMAVAAAGPTRWRLLRRTVLAVLAFNLAVSAGYVLVAWWQGGYSGRYLLMINLRVVLLVFLGFWFISRVNVLRALAFSRTLAFVATLAVGQIGTFTRIIRNFRLAFVSRNPVRASLASRGRHAAAQAGHLLDKSVCGAADTAMAMRSRGCFDD</sequence>
<keyword evidence="1" id="KW-0472">Membrane</keyword>
<gene>
    <name evidence="2" type="ORF">C7440_3369</name>
</gene>
<proteinExistence type="predicted"/>
<reference evidence="2 3" key="1">
    <citation type="submission" date="2018-04" db="EMBL/GenBank/DDBJ databases">
        <title>Genomic Encyclopedia of Type Strains, Phase IV (KMG-IV): sequencing the most valuable type-strain genomes for metagenomic binning, comparative biology and taxonomic classification.</title>
        <authorList>
            <person name="Goeker M."/>
        </authorList>
    </citation>
    <scope>NUCLEOTIDE SEQUENCE [LARGE SCALE GENOMIC DNA]</scope>
    <source>
        <strain evidence="2 3">DSM 10065</strain>
    </source>
</reference>
<evidence type="ECO:0000313" key="2">
    <source>
        <dbReference type="EMBL" id="PVY60865.1"/>
    </source>
</evidence>
<dbReference type="EMBL" id="QEKO01000006">
    <property type="protein sequence ID" value="PVY60865.1"/>
    <property type="molecule type" value="Genomic_DNA"/>
</dbReference>
<accession>A0A2U1CIP7</accession>
<keyword evidence="1" id="KW-0812">Transmembrane</keyword>
<dbReference type="OrthoDB" id="9181117at2"/>
<keyword evidence="3" id="KW-1185">Reference proteome</keyword>
<protein>
    <submittedName>
        <fullName evidence="2">Cobalt/nickel transport system permease protein</fullName>
    </submittedName>
</protein>
<comment type="caution">
    <text evidence="2">The sequence shown here is derived from an EMBL/GenBank/DDBJ whole genome shotgun (WGS) entry which is preliminary data.</text>
</comment>
<feature type="transmembrane region" description="Helical" evidence="1">
    <location>
        <begin position="69"/>
        <end position="91"/>
    </location>
</feature>
<name>A0A2U1CIP7_9BURK</name>
<evidence type="ECO:0000256" key="1">
    <source>
        <dbReference type="SAM" id="Phobius"/>
    </source>
</evidence>
<dbReference type="RefSeq" id="WP_116519310.1">
    <property type="nucleotide sequence ID" value="NZ_JACCEX010000010.1"/>
</dbReference>
<feature type="transmembrane region" description="Helical" evidence="1">
    <location>
        <begin position="97"/>
        <end position="116"/>
    </location>
</feature>
<dbReference type="AlphaFoldDB" id="A0A2U1CIP7"/>
<dbReference type="Proteomes" id="UP000246145">
    <property type="component" value="Unassembled WGS sequence"/>
</dbReference>
<feature type="transmembrane region" description="Helical" evidence="1">
    <location>
        <begin position="21"/>
        <end position="39"/>
    </location>
</feature>
<evidence type="ECO:0000313" key="3">
    <source>
        <dbReference type="Proteomes" id="UP000246145"/>
    </source>
</evidence>
<keyword evidence="1" id="KW-1133">Transmembrane helix</keyword>
<dbReference type="STRING" id="1231391.GCA_000308195_02745"/>
<organism evidence="2 3">
    <name type="scientific">Pusillimonas noertemannii</name>
    <dbReference type="NCBI Taxonomy" id="305977"/>
    <lineage>
        <taxon>Bacteria</taxon>
        <taxon>Pseudomonadati</taxon>
        <taxon>Pseudomonadota</taxon>
        <taxon>Betaproteobacteria</taxon>
        <taxon>Burkholderiales</taxon>
        <taxon>Alcaligenaceae</taxon>
        <taxon>Pusillimonas</taxon>
    </lineage>
</organism>